<evidence type="ECO:0000256" key="2">
    <source>
        <dbReference type="ARBA" id="ARBA00022645"/>
    </source>
</evidence>
<dbReference type="OrthoDB" id="443318at2759"/>
<dbReference type="PANTHER" id="PTHR11802">
    <property type="entry name" value="SERINE PROTEASE FAMILY S10 SERINE CARBOXYPEPTIDASE"/>
    <property type="match status" value="1"/>
</dbReference>
<comment type="caution">
    <text evidence="8">The sequence shown here is derived from an EMBL/GenBank/DDBJ whole genome shotgun (WGS) entry which is preliminary data.</text>
</comment>
<gene>
    <name evidence="8" type="ORF">B0T11DRAFT_238218</name>
</gene>
<dbReference type="Gene3D" id="3.40.50.1820">
    <property type="entry name" value="alpha/beta hydrolase"/>
    <property type="match status" value="1"/>
</dbReference>
<evidence type="ECO:0000256" key="3">
    <source>
        <dbReference type="ARBA" id="ARBA00022670"/>
    </source>
</evidence>
<sequence length="678" mass="72610">MPLRRHALCLVLALYASCLVSAQFPSDTANLTTVRSPVNSDVSISFKSPDGACRTAFSSQKQYTGWVNVPGDYPTNLFFWFVAAREPADVLTIWLNGGPGSTSLFGMFNGVGPCSVVEKGLDEYETLVNEWGWDRASNMLFIDQPNQVGFSFDTPTNGSLDLLTGNISYPASPLPSGQPSFTYLNGTFSSPEVTNTANTTTQAGMAVWHLLQAFLAKFPEYNPPGGNGFGVNLFAESYGGKYGPVFADVWSKQNEKRRSNELPRNSTLEINLAALGIINGCVDDLIQTPSYPAFANGNTYGFQGFSSVLARHINASLYSNDGCLDLIEQCRTAQGLLDPDNTGGIDSVNSQCSSAYTKCYKDSVAPFADSGRSFYDIASTSPDSFPPSTYIEYLNQPSVQKAIGAVTNFTSVNPNVMNAFLRTGDFVRGPLLPGIAALLSAGVRVALVYGDRDYICNWMGGEAIADAIAQQSPDTYGARYEEAGHAPIIVNDSYIGGVVRQYGNLSFSRIYQAGHAVPAYQPETAFQVFARIVMGTSISTGDKVDLATYMTEGDSSADEHKDDLPDAPSATCWIRNKDSCSSDQMQMLKDGEGVVINGVLYSAASEWPLATRTTASSTTTSTTSATNTEGDPSTALSADLTGVYTATSTPDNAANSGPLGRARSFAIFTAIGVMIWTW</sequence>
<evidence type="ECO:0000256" key="6">
    <source>
        <dbReference type="RuleBase" id="RU361156"/>
    </source>
</evidence>
<name>A0A8K0TQD3_9PEZI</name>
<dbReference type="Pfam" id="PF00450">
    <property type="entry name" value="Peptidase_S10"/>
    <property type="match status" value="1"/>
</dbReference>
<evidence type="ECO:0000256" key="4">
    <source>
        <dbReference type="ARBA" id="ARBA00022801"/>
    </source>
</evidence>
<evidence type="ECO:0000256" key="5">
    <source>
        <dbReference type="ARBA" id="ARBA00023180"/>
    </source>
</evidence>
<evidence type="ECO:0000313" key="9">
    <source>
        <dbReference type="Proteomes" id="UP000813385"/>
    </source>
</evidence>
<feature type="chain" id="PRO_5035487143" description="Carboxypeptidase" evidence="6">
    <location>
        <begin position="23"/>
        <end position="678"/>
    </location>
</feature>
<dbReference type="PANTHER" id="PTHR11802:SF404">
    <property type="entry name" value="CARBOXYPEPTIDASE"/>
    <property type="match status" value="1"/>
</dbReference>
<dbReference type="PROSITE" id="PS00560">
    <property type="entry name" value="CARBOXYPEPT_SER_HIS"/>
    <property type="match status" value="1"/>
</dbReference>
<evidence type="ECO:0000256" key="1">
    <source>
        <dbReference type="ARBA" id="ARBA00009431"/>
    </source>
</evidence>
<evidence type="ECO:0000256" key="7">
    <source>
        <dbReference type="SAM" id="MobiDB-lite"/>
    </source>
</evidence>
<feature type="region of interest" description="Disordered" evidence="7">
    <location>
        <begin position="612"/>
        <end position="634"/>
    </location>
</feature>
<dbReference type="AlphaFoldDB" id="A0A8K0TQD3"/>
<keyword evidence="5" id="KW-0325">Glycoprotein</keyword>
<protein>
    <recommendedName>
        <fullName evidence="6">Carboxypeptidase</fullName>
        <ecNumber evidence="6">3.4.16.-</ecNumber>
    </recommendedName>
</protein>
<dbReference type="GO" id="GO:0006508">
    <property type="term" value="P:proteolysis"/>
    <property type="evidence" value="ECO:0007669"/>
    <property type="project" value="UniProtKB-KW"/>
</dbReference>
<accession>A0A8K0TQD3</accession>
<keyword evidence="2 6" id="KW-0121">Carboxypeptidase</keyword>
<dbReference type="InterPro" id="IPR033124">
    <property type="entry name" value="Ser_caboxypep_his_AS"/>
</dbReference>
<reference evidence="8" key="1">
    <citation type="journal article" date="2021" name="Nat. Commun.">
        <title>Genetic determinants of endophytism in the Arabidopsis root mycobiome.</title>
        <authorList>
            <person name="Mesny F."/>
            <person name="Miyauchi S."/>
            <person name="Thiergart T."/>
            <person name="Pickel B."/>
            <person name="Atanasova L."/>
            <person name="Karlsson M."/>
            <person name="Huettel B."/>
            <person name="Barry K.W."/>
            <person name="Haridas S."/>
            <person name="Chen C."/>
            <person name="Bauer D."/>
            <person name="Andreopoulos W."/>
            <person name="Pangilinan J."/>
            <person name="LaButti K."/>
            <person name="Riley R."/>
            <person name="Lipzen A."/>
            <person name="Clum A."/>
            <person name="Drula E."/>
            <person name="Henrissat B."/>
            <person name="Kohler A."/>
            <person name="Grigoriev I.V."/>
            <person name="Martin F.M."/>
            <person name="Hacquard S."/>
        </authorList>
    </citation>
    <scope>NUCLEOTIDE SEQUENCE</scope>
    <source>
        <strain evidence="8">MPI-CAGE-AT-0016</strain>
    </source>
</reference>
<evidence type="ECO:0000313" key="8">
    <source>
        <dbReference type="EMBL" id="KAH7367584.1"/>
    </source>
</evidence>
<keyword evidence="6" id="KW-0732">Signal</keyword>
<dbReference type="PRINTS" id="PR00724">
    <property type="entry name" value="CRBOXYPTASEC"/>
</dbReference>
<comment type="similarity">
    <text evidence="1 6">Belongs to the peptidase S10 family.</text>
</comment>
<keyword evidence="4 6" id="KW-0378">Hydrolase</keyword>
<keyword evidence="3 6" id="KW-0645">Protease</keyword>
<dbReference type="EC" id="3.4.16.-" evidence="6"/>
<dbReference type="EMBL" id="JAGPXD010000002">
    <property type="protein sequence ID" value="KAH7367584.1"/>
    <property type="molecule type" value="Genomic_DNA"/>
</dbReference>
<dbReference type="GO" id="GO:0004185">
    <property type="term" value="F:serine-type carboxypeptidase activity"/>
    <property type="evidence" value="ECO:0007669"/>
    <property type="project" value="UniProtKB-UniRule"/>
</dbReference>
<feature type="compositionally biased region" description="Low complexity" evidence="7">
    <location>
        <begin position="612"/>
        <end position="628"/>
    </location>
</feature>
<dbReference type="SUPFAM" id="SSF53474">
    <property type="entry name" value="alpha/beta-Hydrolases"/>
    <property type="match status" value="1"/>
</dbReference>
<organism evidence="8 9">
    <name type="scientific">Plectosphaerella cucumerina</name>
    <dbReference type="NCBI Taxonomy" id="40658"/>
    <lineage>
        <taxon>Eukaryota</taxon>
        <taxon>Fungi</taxon>
        <taxon>Dikarya</taxon>
        <taxon>Ascomycota</taxon>
        <taxon>Pezizomycotina</taxon>
        <taxon>Sordariomycetes</taxon>
        <taxon>Hypocreomycetidae</taxon>
        <taxon>Glomerellales</taxon>
        <taxon>Plectosphaerellaceae</taxon>
        <taxon>Plectosphaerella</taxon>
    </lineage>
</organism>
<dbReference type="InterPro" id="IPR029058">
    <property type="entry name" value="AB_hydrolase_fold"/>
</dbReference>
<feature type="signal peptide" evidence="6">
    <location>
        <begin position="1"/>
        <end position="22"/>
    </location>
</feature>
<keyword evidence="9" id="KW-1185">Reference proteome</keyword>
<dbReference type="InterPro" id="IPR001563">
    <property type="entry name" value="Peptidase_S10"/>
</dbReference>
<dbReference type="InterPro" id="IPR018202">
    <property type="entry name" value="Ser_caboxypep_ser_AS"/>
</dbReference>
<proteinExistence type="inferred from homology"/>
<dbReference type="PROSITE" id="PS00131">
    <property type="entry name" value="CARBOXYPEPT_SER_SER"/>
    <property type="match status" value="1"/>
</dbReference>
<dbReference type="GO" id="GO:0000324">
    <property type="term" value="C:fungal-type vacuole"/>
    <property type="evidence" value="ECO:0007669"/>
    <property type="project" value="TreeGrafter"/>
</dbReference>
<dbReference type="Proteomes" id="UP000813385">
    <property type="component" value="Unassembled WGS sequence"/>
</dbReference>